<proteinExistence type="predicted"/>
<evidence type="ECO:0008006" key="3">
    <source>
        <dbReference type="Google" id="ProtNLM"/>
    </source>
</evidence>
<accession>A0A1V0AGY8</accession>
<protein>
    <recommendedName>
        <fullName evidence="3">DUF2092 domain-containing protein</fullName>
    </recommendedName>
</protein>
<dbReference type="AlphaFoldDB" id="A0A1V0AGY8"/>
<dbReference type="InterPro" id="IPR029046">
    <property type="entry name" value="LolA/LolB/LppX"/>
</dbReference>
<dbReference type="RefSeq" id="WP_080045886.1">
    <property type="nucleotide sequence ID" value="NZ_CP017717.1"/>
</dbReference>
<dbReference type="KEGG" id="noa:BKM31_55710"/>
<reference evidence="2" key="1">
    <citation type="journal article" date="2017" name="Med. Chem. Commun.">
        <title>Nonomuraea sp. ATCC 55076 harbours the largest actinomycete chromosome to date and the kistamicin biosynthetic gene cluster.</title>
        <authorList>
            <person name="Nazari B."/>
            <person name="Forneris C.C."/>
            <person name="Gibson M.I."/>
            <person name="Moon K."/>
            <person name="Schramma K.R."/>
            <person name="Seyedsayamdost M.R."/>
        </authorList>
    </citation>
    <scope>NUCLEOTIDE SEQUENCE [LARGE SCALE GENOMIC DNA]</scope>
    <source>
        <strain evidence="2">ATCC 55076</strain>
    </source>
</reference>
<dbReference type="SUPFAM" id="SSF89392">
    <property type="entry name" value="Prokaryotic lipoproteins and lipoprotein localization factors"/>
    <property type="match status" value="1"/>
</dbReference>
<organism evidence="1 2">
    <name type="scientific">[Actinomadura] parvosata subsp. kistnae</name>
    <dbReference type="NCBI Taxonomy" id="1909395"/>
    <lineage>
        <taxon>Bacteria</taxon>
        <taxon>Bacillati</taxon>
        <taxon>Actinomycetota</taxon>
        <taxon>Actinomycetes</taxon>
        <taxon>Streptosporangiales</taxon>
        <taxon>Streptosporangiaceae</taxon>
        <taxon>Nonomuraea</taxon>
    </lineage>
</organism>
<name>A0A1V0AGY8_9ACTN</name>
<evidence type="ECO:0000313" key="1">
    <source>
        <dbReference type="EMBL" id="AQZ69501.1"/>
    </source>
</evidence>
<sequence length="276" mass="29794">MVIIVWDDQRMKRMGAALVVAGVLSVAIPGGAVHAAPAPESLGSVVTAIKKQFAKKSSVRFSVRRRGGPPPSDDLSISGAYRFNAAGMYAADLTVISREPAATGRSRQITMGRYYYSQSYVRSDEGKYIWKSPPKLGKWDAWQNLAGVVWGKDLVNGINPGFLDLAASYDAATAEGGTVEGVRTTLHSGTVTVPDLGERQAGISFGTEDMGSYGGQITWKLWTGPDHLPRRFHATMKFTRPEGGDAGTMTMNIVYRGWGSPVKITAPPERLIDNGW</sequence>
<dbReference type="OrthoDB" id="3427828at2"/>
<evidence type="ECO:0000313" key="2">
    <source>
        <dbReference type="Proteomes" id="UP000190797"/>
    </source>
</evidence>
<gene>
    <name evidence="1" type="ORF">BKM31_55710</name>
</gene>
<dbReference type="Gene3D" id="2.50.20.20">
    <property type="match status" value="1"/>
</dbReference>
<dbReference type="EMBL" id="CP017717">
    <property type="protein sequence ID" value="AQZ69501.1"/>
    <property type="molecule type" value="Genomic_DNA"/>
</dbReference>
<keyword evidence="2" id="KW-1185">Reference proteome</keyword>
<dbReference type="Proteomes" id="UP000190797">
    <property type="component" value="Chromosome"/>
</dbReference>